<evidence type="ECO:0008006" key="3">
    <source>
        <dbReference type="Google" id="ProtNLM"/>
    </source>
</evidence>
<accession>A0A7G9YG56</accession>
<feature type="transmembrane region" description="Helical" evidence="1">
    <location>
        <begin position="106"/>
        <end position="128"/>
    </location>
</feature>
<gene>
    <name evidence="2" type="ORF">JMDIOONB_00002</name>
</gene>
<evidence type="ECO:0000256" key="1">
    <source>
        <dbReference type="SAM" id="Phobius"/>
    </source>
</evidence>
<keyword evidence="1" id="KW-1133">Transmembrane helix</keyword>
<feature type="transmembrane region" description="Helical" evidence="1">
    <location>
        <begin position="67"/>
        <end position="91"/>
    </location>
</feature>
<reference evidence="2" key="1">
    <citation type="submission" date="2020-06" db="EMBL/GenBank/DDBJ databases">
        <title>Unique genomic features of the anaerobic methanotrophic archaea.</title>
        <authorList>
            <person name="Chadwick G.L."/>
            <person name="Skennerton C.T."/>
            <person name="Laso-Perez R."/>
            <person name="Leu A.O."/>
            <person name="Speth D.R."/>
            <person name="Yu H."/>
            <person name="Morgan-Lang C."/>
            <person name="Hatzenpichler R."/>
            <person name="Goudeau D."/>
            <person name="Malmstrom R."/>
            <person name="Brazelton W.J."/>
            <person name="Woyke T."/>
            <person name="Hallam S.J."/>
            <person name="Tyson G.W."/>
            <person name="Wegener G."/>
            <person name="Boetius A."/>
            <person name="Orphan V."/>
        </authorList>
    </citation>
    <scope>NUCLEOTIDE SEQUENCE</scope>
</reference>
<feature type="transmembrane region" description="Helical" evidence="1">
    <location>
        <begin position="27"/>
        <end position="47"/>
    </location>
</feature>
<organism evidence="2">
    <name type="scientific">Candidatus Methanogaster sp. ANME-2c ERB4</name>
    <dbReference type="NCBI Taxonomy" id="2759911"/>
    <lineage>
        <taxon>Archaea</taxon>
        <taxon>Methanobacteriati</taxon>
        <taxon>Methanobacteriota</taxon>
        <taxon>Stenosarchaea group</taxon>
        <taxon>Methanomicrobia</taxon>
        <taxon>Methanosarcinales</taxon>
        <taxon>ANME-2 cluster</taxon>
        <taxon>Candidatus Methanogasteraceae</taxon>
        <taxon>Candidatus Methanogaster</taxon>
    </lineage>
</organism>
<name>A0A7G9YG56_9EURY</name>
<evidence type="ECO:0000313" key="2">
    <source>
        <dbReference type="EMBL" id="QNO46990.1"/>
    </source>
</evidence>
<dbReference type="AlphaFoldDB" id="A0A7G9YG56"/>
<keyword evidence="1" id="KW-0812">Transmembrane</keyword>
<sequence length="161" mass="17247">MPPSTQPTRIPLHHLKTLLSASPVNSYLFIFTIIFSLYDTISTAFCVNANGHEYELSTLLKWAIHNFGVAGLLGLKMGVTLVALAAVYWIIANGIHLGKNGVKKFYGVYLGVILSNAYAGTSNISVLLGNGSFCLLGLNAAQIALLLAFLPLSAALFFDKS</sequence>
<protein>
    <recommendedName>
        <fullName evidence="3">DUF5658 domain-containing protein</fullName>
    </recommendedName>
</protein>
<feature type="transmembrane region" description="Helical" evidence="1">
    <location>
        <begin position="135"/>
        <end position="158"/>
    </location>
</feature>
<dbReference type="EMBL" id="MT631237">
    <property type="protein sequence ID" value="QNO46990.1"/>
    <property type="molecule type" value="Genomic_DNA"/>
</dbReference>
<proteinExistence type="predicted"/>
<keyword evidence="1" id="KW-0472">Membrane</keyword>